<dbReference type="Proteomes" id="UP000253915">
    <property type="component" value="Unassembled WGS sequence"/>
</dbReference>
<dbReference type="Gene3D" id="2.40.260.10">
    <property type="entry name" value="Sortase"/>
    <property type="match status" value="1"/>
</dbReference>
<dbReference type="RefSeq" id="WP_114526761.1">
    <property type="nucleotide sequence ID" value="NZ_CABMOO010000009.1"/>
</dbReference>
<keyword evidence="1" id="KW-0732">Signal</keyword>
<protein>
    <submittedName>
        <fullName evidence="2">Class B sortase</fullName>
    </submittedName>
</protein>
<sequence length="244" mass="26645">MKRRPRRKRKALDIILAVICASSLAAAALIGWTIPHEGAVYSEISAEAGSAEGGGIDWEALRARNSDISAWVSVEGTPIDYPVVSPREGDPQGFYLNHDFDRNWSFAGCPYLDPRGTADGRHALVYGHHLNFDSEMFTYLRDAWRQEKFDTLGDMYWSTPAGGTVRLHPAFSLSVDKSFAGIQRFDLTDAAETRAWLADLSAQAGARAEGCDDLCEHATRAVTLVTCTGNFAGGRARTLTVFVG</sequence>
<dbReference type="SUPFAM" id="SSF63817">
    <property type="entry name" value="Sortase"/>
    <property type="match status" value="1"/>
</dbReference>
<dbReference type="InterPro" id="IPR023365">
    <property type="entry name" value="Sortase_dom-sf"/>
</dbReference>
<gene>
    <name evidence="2" type="ORF">C1853_07305</name>
</gene>
<organism evidence="2 3">
    <name type="scientific">Eggerthella lenta</name>
    <name type="common">Eubacterium lentum</name>
    <dbReference type="NCBI Taxonomy" id="84112"/>
    <lineage>
        <taxon>Bacteria</taxon>
        <taxon>Bacillati</taxon>
        <taxon>Actinomycetota</taxon>
        <taxon>Coriobacteriia</taxon>
        <taxon>Eggerthellales</taxon>
        <taxon>Eggerthellaceae</taxon>
        <taxon>Eggerthella</taxon>
    </lineage>
</organism>
<dbReference type="InterPro" id="IPR009835">
    <property type="entry name" value="SrtB"/>
</dbReference>
<proteinExistence type="predicted"/>
<dbReference type="EMBL" id="PPUQ01000008">
    <property type="protein sequence ID" value="RDC38528.1"/>
    <property type="molecule type" value="Genomic_DNA"/>
</dbReference>
<feature type="signal peptide" evidence="1">
    <location>
        <begin position="1"/>
        <end position="27"/>
    </location>
</feature>
<dbReference type="CDD" id="cd05826">
    <property type="entry name" value="Sortase_B"/>
    <property type="match status" value="1"/>
</dbReference>
<evidence type="ECO:0000256" key="1">
    <source>
        <dbReference type="SAM" id="SignalP"/>
    </source>
</evidence>
<evidence type="ECO:0000313" key="2">
    <source>
        <dbReference type="EMBL" id="RDC38528.1"/>
    </source>
</evidence>
<evidence type="ECO:0000313" key="3">
    <source>
        <dbReference type="Proteomes" id="UP000253915"/>
    </source>
</evidence>
<name>A0ABD7GIZ2_EGGLN</name>
<reference evidence="2 3" key="1">
    <citation type="journal article" date="2018" name="Elife">
        <title>Discovery and characterization of a prevalent human gut bacterial enzyme sufficient for the inactivation of a family of plant toxins.</title>
        <authorList>
            <person name="Koppel N."/>
            <person name="Bisanz J.E."/>
            <person name="Pandelia M.E."/>
            <person name="Turnbaugh P.J."/>
            <person name="Balskus E.P."/>
        </authorList>
    </citation>
    <scope>NUCLEOTIDE SEQUENCE [LARGE SCALE GENOMIC DNA]</scope>
    <source>
        <strain evidence="2 3">16A</strain>
    </source>
</reference>
<accession>A0ABD7GIZ2</accession>
<dbReference type="AlphaFoldDB" id="A0ABD7GIZ2"/>
<comment type="caution">
    <text evidence="2">The sequence shown here is derived from an EMBL/GenBank/DDBJ whole genome shotgun (WGS) entry which is preliminary data.</text>
</comment>
<feature type="chain" id="PRO_5044814831" evidence="1">
    <location>
        <begin position="28"/>
        <end position="244"/>
    </location>
</feature>